<dbReference type="Gene3D" id="3.10.620.30">
    <property type="match status" value="1"/>
</dbReference>
<dbReference type="AlphaFoldDB" id="E8V0T0"/>
<protein>
    <submittedName>
        <fullName evidence="3">Transglutaminase domain-containing protein</fullName>
    </submittedName>
</protein>
<dbReference type="eggNOG" id="COG1305">
    <property type="taxonomic scope" value="Bacteria"/>
</dbReference>
<evidence type="ECO:0000313" key="4">
    <source>
        <dbReference type="Proteomes" id="UP000006844"/>
    </source>
</evidence>
<dbReference type="HOGENOM" id="CLU_027424_1_0_0"/>
<organism evidence="3 4">
    <name type="scientific">Terriglobus saanensis (strain ATCC BAA-1853 / DSM 23119 / SP1PR4)</name>
    <dbReference type="NCBI Taxonomy" id="401053"/>
    <lineage>
        <taxon>Bacteria</taxon>
        <taxon>Pseudomonadati</taxon>
        <taxon>Acidobacteriota</taxon>
        <taxon>Terriglobia</taxon>
        <taxon>Terriglobales</taxon>
        <taxon>Acidobacteriaceae</taxon>
        <taxon>Terriglobus</taxon>
    </lineage>
</organism>
<dbReference type="EMBL" id="CP002467">
    <property type="protein sequence ID" value="ADV82221.1"/>
    <property type="molecule type" value="Genomic_DNA"/>
</dbReference>
<dbReference type="InterPro" id="IPR002931">
    <property type="entry name" value="Transglutaminase-like"/>
</dbReference>
<dbReference type="Proteomes" id="UP000006844">
    <property type="component" value="Chromosome"/>
</dbReference>
<dbReference type="Gene3D" id="2.60.120.1130">
    <property type="match status" value="1"/>
</dbReference>
<evidence type="ECO:0000313" key="3">
    <source>
        <dbReference type="EMBL" id="ADV82221.1"/>
    </source>
</evidence>
<name>E8V0T0_TERSS</name>
<reference evidence="3 4" key="1">
    <citation type="journal article" date="2012" name="Stand. Genomic Sci.">
        <title>Complete genome sequence of Terriglobus saanensis type strain SP1PR4(T), an Acidobacteria from tundra soil.</title>
        <authorList>
            <person name="Rawat S.R."/>
            <person name="Mannisto M.K."/>
            <person name="Starovoytov V."/>
            <person name="Goodwin L."/>
            <person name="Nolan M."/>
            <person name="Hauser L."/>
            <person name="Land M."/>
            <person name="Davenport K.W."/>
            <person name="Woyke T."/>
            <person name="Haggblom M.M."/>
        </authorList>
    </citation>
    <scope>NUCLEOTIDE SEQUENCE</scope>
    <source>
        <strain evidence="4">ATCC BAA-1853 / DSM 23119 / SP1PR4</strain>
    </source>
</reference>
<keyword evidence="4" id="KW-1185">Reference proteome</keyword>
<dbReference type="SUPFAM" id="SSF54001">
    <property type="entry name" value="Cysteine proteinases"/>
    <property type="match status" value="1"/>
</dbReference>
<accession>E8V0T0</accession>
<dbReference type="Pfam" id="PF12969">
    <property type="entry name" value="DUF3857"/>
    <property type="match status" value="1"/>
</dbReference>
<feature type="domain" description="DUF3857" evidence="2">
    <location>
        <begin position="83"/>
        <end position="239"/>
    </location>
</feature>
<dbReference type="OrthoDB" id="103430at2"/>
<feature type="domain" description="Transglutaminase-like" evidence="1">
    <location>
        <begin position="301"/>
        <end position="375"/>
    </location>
</feature>
<gene>
    <name evidence="3" type="ordered locus">AciPR4_1398</name>
</gene>
<dbReference type="STRING" id="401053.AciPR4_1398"/>
<dbReference type="InterPro" id="IPR024618">
    <property type="entry name" value="DUF3857"/>
</dbReference>
<evidence type="ECO:0000259" key="2">
    <source>
        <dbReference type="Pfam" id="PF12969"/>
    </source>
</evidence>
<dbReference type="Pfam" id="PF01841">
    <property type="entry name" value="Transglut_core"/>
    <property type="match status" value="1"/>
</dbReference>
<evidence type="ECO:0000259" key="1">
    <source>
        <dbReference type="Pfam" id="PF01841"/>
    </source>
</evidence>
<sequence>MFPKWYFRPQSHRSASAFCDGLGKVLFCLTLCTGFFESQAFAKDKMVAPDWVKQASAQPMRAFPPKTDAVVLLHEVNVSVNAQGREVTHEREVIRILRAQGRRGYGSPAVYYNDTVSKVTSMKVWSIGADGHEYAVKDNEMIDRSSGEGFEVYTDSRMRYASPPSVDVGSVVAIESEIETRPYVTEILFPVQREIPVRRERLTITMPPGFIYKAVWKGPDRTKSVDMEHGTTLWEMEDEPGIDLEDVPLSGSAWALVSRLSVHYTGPGMPTPTLGEWNGIGAWYAELAAGRNLPNDAITKQAQSLVQGKTDFAERAQAIGEYVQQRIRYVAVEIGVGGQQPHAAGDTFSHQYGDCKDKATLVSAMMNAVGMRATWLMVDSRRGVIAPEAPSIAANHMIVAIDIPKGYESPLFQSTVTLKNGKRYLIFDPTSEKTPFGQLESGLQGSYGLLMEGKESEAILLPVLKPGANQVNRKASFTLSSDGDLKGHVSEERSGDIAGYRRHIYSEWNSNQQSQFLHGMLARDFTSFEVAEVKVSNVEDLQKTLSICYGLEATHFARVTGPLLMVRPRVLFTDGMRVDRKARFSPIDLNETRRVHDEYDIALPSGYAVEEMPEPVKLDLGFAKYESSSSVKDGKLHYSRTYEVREVTLPAERYDEVRKLAGVIEADEQSNAILKRIP</sequence>
<proteinExistence type="predicted"/>
<dbReference type="KEGG" id="tsa:AciPR4_1398"/>
<dbReference type="Gene3D" id="2.60.40.3140">
    <property type="match status" value="1"/>
</dbReference>
<dbReference type="InterPro" id="IPR038765">
    <property type="entry name" value="Papain-like_cys_pep_sf"/>
</dbReference>